<proteinExistence type="predicted"/>
<dbReference type="EnsemblMetazoa" id="GAUT037811-RA">
    <property type="protein sequence ID" value="GAUT037811-PA"/>
    <property type="gene ID" value="GAUT037811"/>
</dbReference>
<feature type="region of interest" description="Disordered" evidence="1">
    <location>
        <begin position="212"/>
        <end position="265"/>
    </location>
</feature>
<sequence>MYHLRIRGDVDGFVDLVFLKSFLTCKGNVSLFHGLWYMAFSRQTNKKQKENKTQSHRKEDDDFALDVIINSYFTKYFFTALHLFHMPKSREGSVNQVLWGENASKRAGKRTSVTNGFLRCTPRNVKLEREELCSFKDDRKEILQQNLLSCDDLWRGSALHMREHIYGNICCSSVWIIMAIVVPINRKRNFLIKLWDKIVWFQNRRTKWRKRHAAEMATAKRKQDDMGGDNDGECSEPMDSDNESLDMGENPGQRKRIRLDDNYRH</sequence>
<evidence type="ECO:0000313" key="3">
    <source>
        <dbReference type="EnsemblMetazoa" id="GAUT037811-PA"/>
    </source>
</evidence>
<keyword evidence="4" id="KW-1185">Reference proteome</keyword>
<feature type="transmembrane region" description="Helical" evidence="2">
    <location>
        <begin position="165"/>
        <end position="184"/>
    </location>
</feature>
<dbReference type="VEuPathDB" id="VectorBase:GAUT037811"/>
<dbReference type="AlphaFoldDB" id="A0A1A9VHQ0"/>
<name>A0A1A9VHQ0_GLOAU</name>
<feature type="compositionally biased region" description="Acidic residues" evidence="1">
    <location>
        <begin position="226"/>
        <end position="246"/>
    </location>
</feature>
<reference evidence="3" key="1">
    <citation type="submission" date="2020-05" db="UniProtKB">
        <authorList>
            <consortium name="EnsemblMetazoa"/>
        </authorList>
    </citation>
    <scope>IDENTIFICATION</scope>
    <source>
        <strain evidence="3">TTRI</strain>
    </source>
</reference>
<organism evidence="3 4">
    <name type="scientific">Glossina austeni</name>
    <name type="common">Savannah tsetse fly</name>
    <dbReference type="NCBI Taxonomy" id="7395"/>
    <lineage>
        <taxon>Eukaryota</taxon>
        <taxon>Metazoa</taxon>
        <taxon>Ecdysozoa</taxon>
        <taxon>Arthropoda</taxon>
        <taxon>Hexapoda</taxon>
        <taxon>Insecta</taxon>
        <taxon>Pterygota</taxon>
        <taxon>Neoptera</taxon>
        <taxon>Endopterygota</taxon>
        <taxon>Diptera</taxon>
        <taxon>Brachycera</taxon>
        <taxon>Muscomorpha</taxon>
        <taxon>Hippoboscoidea</taxon>
        <taxon>Glossinidae</taxon>
        <taxon>Glossina</taxon>
    </lineage>
</organism>
<evidence type="ECO:0000256" key="2">
    <source>
        <dbReference type="SAM" id="Phobius"/>
    </source>
</evidence>
<dbReference type="Gene3D" id="1.10.10.60">
    <property type="entry name" value="Homeodomain-like"/>
    <property type="match status" value="1"/>
</dbReference>
<keyword evidence="2" id="KW-0472">Membrane</keyword>
<dbReference type="Proteomes" id="UP000078200">
    <property type="component" value="Unassembled WGS sequence"/>
</dbReference>
<accession>A0A1A9VHQ0</accession>
<protein>
    <recommendedName>
        <fullName evidence="5">Homeobox domain-containing protein</fullName>
    </recommendedName>
</protein>
<keyword evidence="2" id="KW-0812">Transmembrane</keyword>
<evidence type="ECO:0000313" key="4">
    <source>
        <dbReference type="Proteomes" id="UP000078200"/>
    </source>
</evidence>
<keyword evidence="2" id="KW-1133">Transmembrane helix</keyword>
<evidence type="ECO:0000256" key="1">
    <source>
        <dbReference type="SAM" id="MobiDB-lite"/>
    </source>
</evidence>
<evidence type="ECO:0008006" key="5">
    <source>
        <dbReference type="Google" id="ProtNLM"/>
    </source>
</evidence>